<dbReference type="VEuPathDB" id="FungiDB:RhiirA1_403151"/>
<accession>A0A2N0NVW0</accession>
<keyword evidence="2" id="KW-0175">Coiled coil</keyword>
<dbReference type="InterPro" id="IPR018527">
    <property type="entry name" value="Rubredoxin_Fe_BS"/>
</dbReference>
<evidence type="ECO:0000313" key="4">
    <source>
        <dbReference type="Proteomes" id="UP000232722"/>
    </source>
</evidence>
<name>A0A2N0NVW0_9GLOM</name>
<protein>
    <submittedName>
        <fullName evidence="3">Uncharacterized protein</fullName>
    </submittedName>
</protein>
<feature type="coiled-coil region" evidence="2">
    <location>
        <begin position="423"/>
        <end position="457"/>
    </location>
</feature>
<proteinExistence type="predicted"/>
<evidence type="ECO:0000256" key="2">
    <source>
        <dbReference type="SAM" id="Coils"/>
    </source>
</evidence>
<dbReference type="VEuPathDB" id="FungiDB:FUN_023167"/>
<dbReference type="EMBL" id="LLXJ01002497">
    <property type="protein sequence ID" value="PKB98714.1"/>
    <property type="molecule type" value="Genomic_DNA"/>
</dbReference>
<evidence type="ECO:0000313" key="3">
    <source>
        <dbReference type="EMBL" id="PKB98714.1"/>
    </source>
</evidence>
<gene>
    <name evidence="3" type="ORF">RhiirA5_506057</name>
</gene>
<dbReference type="Proteomes" id="UP000232722">
    <property type="component" value="Unassembled WGS sequence"/>
</dbReference>
<dbReference type="VEuPathDB" id="FungiDB:RhiirA1_458035"/>
<keyword evidence="1" id="KW-0479">Metal-binding</keyword>
<organism evidence="3 4">
    <name type="scientific">Rhizophagus irregularis</name>
    <dbReference type="NCBI Taxonomy" id="588596"/>
    <lineage>
        <taxon>Eukaryota</taxon>
        <taxon>Fungi</taxon>
        <taxon>Fungi incertae sedis</taxon>
        <taxon>Mucoromycota</taxon>
        <taxon>Glomeromycotina</taxon>
        <taxon>Glomeromycetes</taxon>
        <taxon>Glomerales</taxon>
        <taxon>Glomeraceae</taxon>
        <taxon>Rhizophagus</taxon>
    </lineage>
</organism>
<dbReference type="VEuPathDB" id="FungiDB:FUN_004270"/>
<dbReference type="VEuPathDB" id="FungiDB:RhiirFUN_006426"/>
<dbReference type="PROSITE" id="PS00202">
    <property type="entry name" value="RUBREDOXIN"/>
    <property type="match status" value="1"/>
</dbReference>
<dbReference type="VEuPathDB" id="FungiDB:RhiirFUN_001239"/>
<reference evidence="3 4" key="1">
    <citation type="submission" date="2016-04" db="EMBL/GenBank/DDBJ databases">
        <title>Genome analyses suggest a sexual origin of heterokaryosis in a supposedly ancient asexual fungus.</title>
        <authorList>
            <person name="Ropars J."/>
            <person name="Sedzielewska K."/>
            <person name="Noel J."/>
            <person name="Charron P."/>
            <person name="Farinelli L."/>
            <person name="Marton T."/>
            <person name="Kruger M."/>
            <person name="Pelin A."/>
            <person name="Brachmann A."/>
            <person name="Corradi N."/>
        </authorList>
    </citation>
    <scope>NUCLEOTIDE SEQUENCE [LARGE SCALE GENOMIC DNA]</scope>
    <source>
        <strain evidence="3 4">A5</strain>
    </source>
</reference>
<reference evidence="3 4" key="2">
    <citation type="submission" date="2017-09" db="EMBL/GenBank/DDBJ databases">
        <title>Extensive intraspecific genome diversity in a model arbuscular mycorrhizal fungus.</title>
        <authorList>
            <person name="Chen E.C."/>
            <person name="Morin E."/>
            <person name="Beaudet D."/>
            <person name="Noel J."/>
            <person name="Ndikumana S."/>
            <person name="Charron P."/>
            <person name="St-Onge C."/>
            <person name="Giorgi J."/>
            <person name="Grigoriev I.V."/>
            <person name="Roux C."/>
            <person name="Martin F.M."/>
            <person name="Corradi N."/>
        </authorList>
    </citation>
    <scope>NUCLEOTIDE SEQUENCE [LARGE SCALE GENOMIC DNA]</scope>
    <source>
        <strain evidence="3 4">A5</strain>
    </source>
</reference>
<evidence type="ECO:0000256" key="1">
    <source>
        <dbReference type="ARBA" id="ARBA00022723"/>
    </source>
</evidence>
<comment type="caution">
    <text evidence="3">The sequence shown here is derived from an EMBL/GenBank/DDBJ whole genome shotgun (WGS) entry which is preliminary data.</text>
</comment>
<sequence length="607" mass="69763">MFKVVAHGDDMGNNYVDNLAKIAHTDQDRYIVFRQDACMMKVLPCWNGIIIENKLRSFVKNTCNYKGLEKFINLNRNSKYRTLEVDWTSTFSCLNCDINNNETSVSSSKTKAQKVHLLIEEIPTIEQMKKSLLDLYDGWMCPICGLHDETFNHVWTCSGHYDIIHNIRDKTINHLLTWILEYNDNIQDFNALMALDIWDISYDPNVFTFIDLIKGIIPMSLSELLNSWTTKKNVVDVLVQMRQFIFNEIFEEIWIPRCSHLKEFERSMGLTKKKKLEFKSVRSLPSNNSSNNNIIHYDSLDSCMGGSGLIKEMGVSKPKSSVQRSSGSKIKLVSMSHLQLTATLGTVKVIKKEGFALLEGAINNFCEEIGNLEHNLTINNLCKDMGNLENHLRNTYETMEEQNELSSIKRRLVGSGIDLKKNNIELTQEEQECINNLKNLLNDVETSTNDLKLLQQVMDKSNVKFQSNNQTLEEANMRLYDPVPKDSQVYKPPLQKTLGAITLPTEKQECKECKWIFQYVKNVNELESGINSIYIGLIVQSCVSYVRLIISSPTAINEIFFILFYKVFAATNILILCINIPHVELRVSLNNSIKIKVSIFNSYWMEE</sequence>
<dbReference type="GO" id="GO:0046872">
    <property type="term" value="F:metal ion binding"/>
    <property type="evidence" value="ECO:0007669"/>
    <property type="project" value="UniProtKB-KW"/>
</dbReference>
<dbReference type="AlphaFoldDB" id="A0A2N0NVW0"/>